<gene>
    <name evidence="1" type="ORF">SAMN05444354_10885</name>
</gene>
<dbReference type="OrthoDB" id="9776898at2"/>
<dbReference type="EMBL" id="FOAP01000008">
    <property type="protein sequence ID" value="SEL74752.1"/>
    <property type="molecule type" value="Genomic_DNA"/>
</dbReference>
<dbReference type="SUPFAM" id="SSF55729">
    <property type="entry name" value="Acyl-CoA N-acyltransferases (Nat)"/>
    <property type="match status" value="1"/>
</dbReference>
<keyword evidence="2" id="KW-1185">Reference proteome</keyword>
<dbReference type="Proteomes" id="UP000182719">
    <property type="component" value="Unassembled WGS sequence"/>
</dbReference>
<dbReference type="Gene3D" id="3.40.630.30">
    <property type="match status" value="1"/>
</dbReference>
<proteinExistence type="predicted"/>
<reference evidence="2" key="1">
    <citation type="submission" date="2016-10" db="EMBL/GenBank/DDBJ databases">
        <authorList>
            <person name="Varghese N."/>
            <person name="Submissions S."/>
        </authorList>
    </citation>
    <scope>NUCLEOTIDE SEQUENCE [LARGE SCALE GENOMIC DNA]</scope>
    <source>
        <strain evidence="2">DSM 17044</strain>
    </source>
</reference>
<dbReference type="RefSeq" id="WP_075007476.1">
    <property type="nucleotide sequence ID" value="NZ_FOAP01000008.1"/>
</dbReference>
<accession>A0A1H7SQ56</accession>
<sequence length="387" mass="43923">MSRPTPATLRVHRALTEVAQQDWDALLDDAAVPFMEWAFLVALEESGSVAPERGWHPRHLTLWQGSRLVAAAPAYLRDDSEGEFVFDGTWADAAGRVGLRYYPKLVLTVPFTPVTGRRILVAPGEDRALREAELYAGALAYSRSEGISGIHVLFPSQEELGVLEDSSFAVRLGVQYQWHNPGYRSLEDFLGRFHAKRRHQLRRELRAPAEQGITLRTLRGEELSALGSEEIFRFYRSTVDKYPWGRRLLTPEFFARLLATFRHRCEFVEARREGQRIAGAFNLVGPGVLYGRYWGCIEEHPFLHFNVCLYHPIQEAIAQGLRRFEPGAGGEHKLTRGFEPHLTYSAHLLLHPRLDRAVRAFLSQEQAAVRTGLSRWHAATGFKKEGV</sequence>
<name>A0A1H7SQ56_STIAU</name>
<dbReference type="AlphaFoldDB" id="A0A1H7SQ56"/>
<dbReference type="InterPro" id="IPR007434">
    <property type="entry name" value="FemAB-like"/>
</dbReference>
<evidence type="ECO:0000313" key="2">
    <source>
        <dbReference type="Proteomes" id="UP000182719"/>
    </source>
</evidence>
<dbReference type="Pfam" id="PF04339">
    <property type="entry name" value="FemAB_like"/>
    <property type="match status" value="1"/>
</dbReference>
<dbReference type="PANTHER" id="PTHR47017:SF1">
    <property type="entry name" value="ACYL-COA"/>
    <property type="match status" value="1"/>
</dbReference>
<dbReference type="PANTHER" id="PTHR47017">
    <property type="entry name" value="ACYL-COA"/>
    <property type="match status" value="1"/>
</dbReference>
<protein>
    <recommendedName>
        <fullName evidence="3">N-acetyltransferase</fullName>
    </recommendedName>
</protein>
<evidence type="ECO:0000313" key="1">
    <source>
        <dbReference type="EMBL" id="SEL74752.1"/>
    </source>
</evidence>
<evidence type="ECO:0008006" key="3">
    <source>
        <dbReference type="Google" id="ProtNLM"/>
    </source>
</evidence>
<organism evidence="1 2">
    <name type="scientific">Stigmatella aurantiaca</name>
    <dbReference type="NCBI Taxonomy" id="41"/>
    <lineage>
        <taxon>Bacteria</taxon>
        <taxon>Pseudomonadati</taxon>
        <taxon>Myxococcota</taxon>
        <taxon>Myxococcia</taxon>
        <taxon>Myxococcales</taxon>
        <taxon>Cystobacterineae</taxon>
        <taxon>Archangiaceae</taxon>
        <taxon>Stigmatella</taxon>
    </lineage>
</organism>
<dbReference type="InterPro" id="IPR016181">
    <property type="entry name" value="Acyl_CoA_acyltransferase"/>
</dbReference>